<evidence type="ECO:0000256" key="2">
    <source>
        <dbReference type="SAM" id="Phobius"/>
    </source>
</evidence>
<comment type="caution">
    <text evidence="3">The sequence shown here is derived from an EMBL/GenBank/DDBJ whole genome shotgun (WGS) entry which is preliminary data.</text>
</comment>
<keyword evidence="4" id="KW-1185">Reference proteome</keyword>
<dbReference type="OrthoDB" id="273535at2759"/>
<feature type="region of interest" description="Disordered" evidence="1">
    <location>
        <begin position="108"/>
        <end position="137"/>
    </location>
</feature>
<sequence>MDIAHIIVVAFCNRAALQSALWAALLFAPLYAFVLKPLVRWCRRRAAMKAAAARATALPPAANTPYEAPAQGSSTGSKRHLSSLPVGASPAPFVPIFAATSAEASPFEERRRSSSSMRTQLSSFVPQDSTPGKQGSACSLEVKGTALTLEVEYRSSAQRFAAALRRHVQQRGAALFNSGDSALRSALQSGEVYLHRNRSLQLMSQDYLAQRLLYRQRLQEQYDKLNTTDASLEALYSRPAFQEWYAANREQLLREVQLRDSFTKWRSVATAFVLLVALMLLPAYSFSMQTNATQWILPLTSAGDEAAVAAAPLVQLLATRLCDIQSRGSAREADNGAAPSTSGARAGVRVMATTASKAAEYVSVVAAGCALVTSCFMPRESGATATVALVSFLVLVMESALVPAATVKLGLGFLVAFAIVMLSVYCAAA</sequence>
<feature type="transmembrane region" description="Helical" evidence="2">
    <location>
        <begin position="20"/>
        <end position="39"/>
    </location>
</feature>
<keyword evidence="2" id="KW-1133">Transmembrane helix</keyword>
<dbReference type="EMBL" id="JAFEUZ010000035">
    <property type="protein sequence ID" value="KAG5466668.1"/>
    <property type="molecule type" value="Genomic_DNA"/>
</dbReference>
<keyword evidence="2" id="KW-0472">Membrane</keyword>
<accession>A0A836GMP1</accession>
<feature type="transmembrane region" description="Helical" evidence="2">
    <location>
        <begin position="383"/>
        <end position="403"/>
    </location>
</feature>
<organism evidence="3 4">
    <name type="scientific">Leishmania martiniquensis</name>
    <dbReference type="NCBI Taxonomy" id="1580590"/>
    <lineage>
        <taxon>Eukaryota</taxon>
        <taxon>Discoba</taxon>
        <taxon>Euglenozoa</taxon>
        <taxon>Kinetoplastea</taxon>
        <taxon>Metakinetoplastina</taxon>
        <taxon>Trypanosomatida</taxon>
        <taxon>Trypanosomatidae</taxon>
        <taxon>Leishmaniinae</taxon>
        <taxon>Leishmania</taxon>
    </lineage>
</organism>
<protein>
    <submittedName>
        <fullName evidence="3">Uncharacterized protein</fullName>
    </submittedName>
</protein>
<feature type="transmembrane region" description="Helical" evidence="2">
    <location>
        <begin position="268"/>
        <end position="287"/>
    </location>
</feature>
<reference evidence="4" key="1">
    <citation type="journal article" date="2021" name="Microbiol. Resour. Announc.">
        <title>LGAAP: Leishmaniinae Genome Assembly and Annotation Pipeline.</title>
        <authorList>
            <person name="Almutairi H."/>
            <person name="Urbaniak M.D."/>
            <person name="Bates M.D."/>
            <person name="Jariyapan N."/>
            <person name="Kwakye-Nuako G."/>
            <person name="Thomaz-Soccol V."/>
            <person name="Al-Salem W.S."/>
            <person name="Dillon R.J."/>
            <person name="Bates P.A."/>
            <person name="Gatherer D."/>
        </authorList>
    </citation>
    <scope>NUCLEOTIDE SEQUENCE [LARGE SCALE GENOMIC DNA]</scope>
</reference>
<dbReference type="KEGG" id="lmat:92510983"/>
<dbReference type="RefSeq" id="XP_067174576.1">
    <property type="nucleotide sequence ID" value="XM_067318471.1"/>
</dbReference>
<gene>
    <name evidence="3" type="ORF">LSCM1_00837</name>
</gene>
<dbReference type="GeneID" id="92510983"/>
<feature type="transmembrane region" description="Helical" evidence="2">
    <location>
        <begin position="409"/>
        <end position="428"/>
    </location>
</feature>
<dbReference type="Proteomes" id="UP000673552">
    <property type="component" value="Unassembled WGS sequence"/>
</dbReference>
<name>A0A836GMP1_9TRYP</name>
<keyword evidence="2" id="KW-0812">Transmembrane</keyword>
<dbReference type="AlphaFoldDB" id="A0A836GMP1"/>
<evidence type="ECO:0000313" key="4">
    <source>
        <dbReference type="Proteomes" id="UP000673552"/>
    </source>
</evidence>
<proteinExistence type="predicted"/>
<evidence type="ECO:0000313" key="3">
    <source>
        <dbReference type="EMBL" id="KAG5466668.1"/>
    </source>
</evidence>
<feature type="compositionally biased region" description="Low complexity" evidence="1">
    <location>
        <begin position="114"/>
        <end position="123"/>
    </location>
</feature>
<feature type="region of interest" description="Disordered" evidence="1">
    <location>
        <begin position="62"/>
        <end position="82"/>
    </location>
</feature>
<reference evidence="4" key="2">
    <citation type="journal article" date="2021" name="Sci. Data">
        <title>Chromosome-scale genome sequencing, assembly and annotation of six genomes from subfamily Leishmaniinae.</title>
        <authorList>
            <person name="Almutairi H."/>
            <person name="Urbaniak M.D."/>
            <person name="Bates M.D."/>
            <person name="Jariyapan N."/>
            <person name="Kwakye-Nuako G."/>
            <person name="Thomaz Soccol V."/>
            <person name="Al-Salem W.S."/>
            <person name="Dillon R.J."/>
            <person name="Bates P.A."/>
            <person name="Gatherer D."/>
        </authorList>
    </citation>
    <scope>NUCLEOTIDE SEQUENCE [LARGE SCALE GENOMIC DNA]</scope>
</reference>
<evidence type="ECO:0000256" key="1">
    <source>
        <dbReference type="SAM" id="MobiDB-lite"/>
    </source>
</evidence>
<feature type="compositionally biased region" description="Polar residues" evidence="1">
    <location>
        <begin position="124"/>
        <end position="137"/>
    </location>
</feature>